<reference evidence="2" key="1">
    <citation type="submission" date="2021-06" db="EMBL/GenBank/DDBJ databases">
        <title>Comparative genomics, transcriptomics and evolutionary studies reveal genomic signatures of adaptation to plant cell wall in hemibiotrophic fungi.</title>
        <authorList>
            <consortium name="DOE Joint Genome Institute"/>
            <person name="Baroncelli R."/>
            <person name="Diaz J.F."/>
            <person name="Benocci T."/>
            <person name="Peng M."/>
            <person name="Battaglia E."/>
            <person name="Haridas S."/>
            <person name="Andreopoulos W."/>
            <person name="Labutti K."/>
            <person name="Pangilinan J."/>
            <person name="Floch G.L."/>
            <person name="Makela M.R."/>
            <person name="Henrissat B."/>
            <person name="Grigoriev I.V."/>
            <person name="Crouch J.A."/>
            <person name="De Vries R.P."/>
            <person name="Sukno S.A."/>
            <person name="Thon M.R."/>
        </authorList>
    </citation>
    <scope>NUCLEOTIDE SEQUENCE</scope>
    <source>
        <strain evidence="2">CBS 193.32</strain>
    </source>
</reference>
<dbReference type="RefSeq" id="XP_060422777.1">
    <property type="nucleotide sequence ID" value="XM_060581181.1"/>
</dbReference>
<dbReference type="GeneID" id="85465707"/>
<proteinExistence type="predicted"/>
<name>A0AAJ0A8S9_9PEZI</name>
<dbReference type="Proteomes" id="UP001224890">
    <property type="component" value="Unassembled WGS sequence"/>
</dbReference>
<evidence type="ECO:0000313" key="3">
    <source>
        <dbReference type="Proteomes" id="UP001224890"/>
    </source>
</evidence>
<organism evidence="2 3">
    <name type="scientific">Colletotrichum godetiae</name>
    <dbReference type="NCBI Taxonomy" id="1209918"/>
    <lineage>
        <taxon>Eukaryota</taxon>
        <taxon>Fungi</taxon>
        <taxon>Dikarya</taxon>
        <taxon>Ascomycota</taxon>
        <taxon>Pezizomycotina</taxon>
        <taxon>Sordariomycetes</taxon>
        <taxon>Hypocreomycetidae</taxon>
        <taxon>Glomerellales</taxon>
        <taxon>Glomerellaceae</taxon>
        <taxon>Colletotrichum</taxon>
        <taxon>Colletotrichum acutatum species complex</taxon>
    </lineage>
</organism>
<evidence type="ECO:0000313" key="2">
    <source>
        <dbReference type="EMBL" id="KAK1658013.1"/>
    </source>
</evidence>
<dbReference type="AlphaFoldDB" id="A0AAJ0A8S9"/>
<sequence>MSPVLGVSLRGEAAKARTDLDPNHSFEDHVWVLALARCYIRWVLEDLMVEKLTVSRCITKTETSPSFLIQHKGNITSSMTLHEYANSSSNIQGIKEQSSKTPDKMAGTESDLKKAKQARAAHAREVRAANKAKKVKLKAARVALMARARAAKKA</sequence>
<accession>A0AAJ0A8S9</accession>
<gene>
    <name evidence="2" type="ORF">BDP55DRAFT_773604</name>
</gene>
<feature type="region of interest" description="Disordered" evidence="1">
    <location>
        <begin position="89"/>
        <end position="109"/>
    </location>
</feature>
<comment type="caution">
    <text evidence="2">The sequence shown here is derived from an EMBL/GenBank/DDBJ whole genome shotgun (WGS) entry which is preliminary data.</text>
</comment>
<keyword evidence="3" id="KW-1185">Reference proteome</keyword>
<protein>
    <submittedName>
        <fullName evidence="2">Uncharacterized protein</fullName>
    </submittedName>
</protein>
<evidence type="ECO:0000256" key="1">
    <source>
        <dbReference type="SAM" id="MobiDB-lite"/>
    </source>
</evidence>
<dbReference type="EMBL" id="JAHMHR010000080">
    <property type="protein sequence ID" value="KAK1658013.1"/>
    <property type="molecule type" value="Genomic_DNA"/>
</dbReference>